<dbReference type="KEGG" id="ruv:EC9_25610"/>
<dbReference type="AlphaFoldDB" id="A0A517M0G4"/>
<evidence type="ECO:0000313" key="2">
    <source>
        <dbReference type="Proteomes" id="UP000319557"/>
    </source>
</evidence>
<protein>
    <submittedName>
        <fullName evidence="1">Uncharacterized protein</fullName>
    </submittedName>
</protein>
<dbReference type="Proteomes" id="UP000319557">
    <property type="component" value="Chromosome"/>
</dbReference>
<evidence type="ECO:0000313" key="1">
    <source>
        <dbReference type="EMBL" id="QDS88371.1"/>
    </source>
</evidence>
<dbReference type="EMBL" id="CP036261">
    <property type="protein sequence ID" value="QDS88371.1"/>
    <property type="molecule type" value="Genomic_DNA"/>
</dbReference>
<keyword evidence="2" id="KW-1185">Reference proteome</keyword>
<name>A0A517M0G4_9BACT</name>
<organism evidence="1 2">
    <name type="scientific">Rosistilla ulvae</name>
    <dbReference type="NCBI Taxonomy" id="1930277"/>
    <lineage>
        <taxon>Bacteria</taxon>
        <taxon>Pseudomonadati</taxon>
        <taxon>Planctomycetota</taxon>
        <taxon>Planctomycetia</taxon>
        <taxon>Pirellulales</taxon>
        <taxon>Pirellulaceae</taxon>
        <taxon>Rosistilla</taxon>
    </lineage>
</organism>
<sequence>MGSAWVQERLLTRRVSEETAPRLAYAAGYQFLKRTSLKKGFALVALAFWIARSKYLGYTSNRVETDFPAY</sequence>
<accession>A0A517M0G4</accession>
<reference evidence="1 2" key="1">
    <citation type="submission" date="2019-02" db="EMBL/GenBank/DDBJ databases">
        <title>Deep-cultivation of Planctomycetes and their phenomic and genomic characterization uncovers novel biology.</title>
        <authorList>
            <person name="Wiegand S."/>
            <person name="Jogler M."/>
            <person name="Boedeker C."/>
            <person name="Pinto D."/>
            <person name="Vollmers J."/>
            <person name="Rivas-Marin E."/>
            <person name="Kohn T."/>
            <person name="Peeters S.H."/>
            <person name="Heuer A."/>
            <person name="Rast P."/>
            <person name="Oberbeckmann S."/>
            <person name="Bunk B."/>
            <person name="Jeske O."/>
            <person name="Meyerdierks A."/>
            <person name="Storesund J.E."/>
            <person name="Kallscheuer N."/>
            <person name="Luecker S."/>
            <person name="Lage O.M."/>
            <person name="Pohl T."/>
            <person name="Merkel B.J."/>
            <person name="Hornburger P."/>
            <person name="Mueller R.-W."/>
            <person name="Bruemmer F."/>
            <person name="Labrenz M."/>
            <person name="Spormann A.M."/>
            <person name="Op den Camp H."/>
            <person name="Overmann J."/>
            <person name="Amann R."/>
            <person name="Jetten M.S.M."/>
            <person name="Mascher T."/>
            <person name="Medema M.H."/>
            <person name="Devos D.P."/>
            <person name="Kaster A.-K."/>
            <person name="Ovreas L."/>
            <person name="Rohde M."/>
            <person name="Galperin M.Y."/>
            <person name="Jogler C."/>
        </authorList>
    </citation>
    <scope>NUCLEOTIDE SEQUENCE [LARGE SCALE GENOMIC DNA]</scope>
    <source>
        <strain evidence="1 2">EC9</strain>
    </source>
</reference>
<dbReference type="RefSeq" id="WP_218934762.1">
    <property type="nucleotide sequence ID" value="NZ_CP036261.1"/>
</dbReference>
<gene>
    <name evidence="1" type="ORF">EC9_25610</name>
</gene>
<proteinExistence type="predicted"/>